<sequence length="103" mass="11593">MQLQYVRSSTDNSALILLLISQKQDLAFSPDIFRAELLHLKPVKSPGPDNIPALALRELANELCNSLAAIFQRSFEEGVHPEEWEWANVTPIYMGVLRLDCAN</sequence>
<evidence type="ECO:0000313" key="1">
    <source>
        <dbReference type="EMBL" id="VDK80739.1"/>
    </source>
</evidence>
<dbReference type="EMBL" id="UYRU01043201">
    <property type="protein sequence ID" value="VDK80739.1"/>
    <property type="molecule type" value="Genomic_DNA"/>
</dbReference>
<name>A0A3P6TBJ7_DIBLA</name>
<dbReference type="AlphaFoldDB" id="A0A3P6TBJ7"/>
<evidence type="ECO:0008006" key="3">
    <source>
        <dbReference type="Google" id="ProtNLM"/>
    </source>
</evidence>
<protein>
    <recommendedName>
        <fullName evidence="3">Reverse transcriptase domain-containing protein</fullName>
    </recommendedName>
</protein>
<dbReference type="PANTHER" id="PTHR47510:SF3">
    <property type="entry name" value="ENDO_EXONUCLEASE_PHOSPHATASE DOMAIN-CONTAINING PROTEIN"/>
    <property type="match status" value="1"/>
</dbReference>
<dbReference type="OrthoDB" id="9390935at2759"/>
<accession>A0A3P6TBJ7</accession>
<keyword evidence="2" id="KW-1185">Reference proteome</keyword>
<evidence type="ECO:0000313" key="2">
    <source>
        <dbReference type="Proteomes" id="UP000281553"/>
    </source>
</evidence>
<dbReference type="Proteomes" id="UP000281553">
    <property type="component" value="Unassembled WGS sequence"/>
</dbReference>
<reference evidence="1 2" key="1">
    <citation type="submission" date="2018-11" db="EMBL/GenBank/DDBJ databases">
        <authorList>
            <consortium name="Pathogen Informatics"/>
        </authorList>
    </citation>
    <scope>NUCLEOTIDE SEQUENCE [LARGE SCALE GENOMIC DNA]</scope>
</reference>
<dbReference type="PANTHER" id="PTHR47510">
    <property type="entry name" value="REVERSE TRANSCRIPTASE DOMAIN-CONTAINING PROTEIN"/>
    <property type="match status" value="1"/>
</dbReference>
<organism evidence="1 2">
    <name type="scientific">Dibothriocephalus latus</name>
    <name type="common">Fish tapeworm</name>
    <name type="synonym">Diphyllobothrium latum</name>
    <dbReference type="NCBI Taxonomy" id="60516"/>
    <lineage>
        <taxon>Eukaryota</taxon>
        <taxon>Metazoa</taxon>
        <taxon>Spiralia</taxon>
        <taxon>Lophotrochozoa</taxon>
        <taxon>Platyhelminthes</taxon>
        <taxon>Cestoda</taxon>
        <taxon>Eucestoda</taxon>
        <taxon>Diphyllobothriidea</taxon>
        <taxon>Diphyllobothriidae</taxon>
        <taxon>Dibothriocephalus</taxon>
    </lineage>
</organism>
<proteinExistence type="predicted"/>
<gene>
    <name evidence="1" type="ORF">DILT_LOCUS3140</name>
</gene>